<proteinExistence type="predicted"/>
<dbReference type="InterPro" id="IPR000150">
    <property type="entry name" value="Cof"/>
</dbReference>
<dbReference type="Pfam" id="PF08282">
    <property type="entry name" value="Hydrolase_3"/>
    <property type="match status" value="1"/>
</dbReference>
<sequence>MRLVATDLDGTLLGPGGEVSSRSVAALRAARDAGWYVVLATGRPPFMVDLLMPQLGDVATHGIMANGSVVATLPDQAVLRSVRFDVDVATGVVERLRHVDPAYRFALATDSGFAHEHGFAERMPAPTPTPPSDDVLVAAAGATEAIKLMVFHDTLGAHELLGLLPTILGHDVSVTHMGADCVEVGVAGIDKATGLRFLCELLGVDASEVVAFGDEYNDHEMLVWAGHGVAMANAPEETRRLADEITLTNLDDGVAVALERMLRA</sequence>
<dbReference type="SFLD" id="SFLDG01140">
    <property type="entry name" value="C2.B:_Phosphomannomutase_and_P"/>
    <property type="match status" value="1"/>
</dbReference>
<protein>
    <submittedName>
        <fullName evidence="1">Unannotated protein</fullName>
    </submittedName>
</protein>
<dbReference type="NCBIfam" id="TIGR00099">
    <property type="entry name" value="Cof-subfamily"/>
    <property type="match status" value="1"/>
</dbReference>
<gene>
    <name evidence="1" type="ORF">UFOPK1493_03515</name>
</gene>
<dbReference type="PANTHER" id="PTHR10000">
    <property type="entry name" value="PHOSPHOSERINE PHOSPHATASE"/>
    <property type="match status" value="1"/>
</dbReference>
<dbReference type="SFLD" id="SFLDS00003">
    <property type="entry name" value="Haloacid_Dehalogenase"/>
    <property type="match status" value="1"/>
</dbReference>
<dbReference type="Gene3D" id="3.40.50.1000">
    <property type="entry name" value="HAD superfamily/HAD-like"/>
    <property type="match status" value="1"/>
</dbReference>
<evidence type="ECO:0000313" key="1">
    <source>
        <dbReference type="EMBL" id="CAB4587243.1"/>
    </source>
</evidence>
<dbReference type="EMBL" id="CAEZSR010000199">
    <property type="protein sequence ID" value="CAB4587243.1"/>
    <property type="molecule type" value="Genomic_DNA"/>
</dbReference>
<organism evidence="1">
    <name type="scientific">freshwater metagenome</name>
    <dbReference type="NCBI Taxonomy" id="449393"/>
    <lineage>
        <taxon>unclassified sequences</taxon>
        <taxon>metagenomes</taxon>
        <taxon>ecological metagenomes</taxon>
    </lineage>
</organism>
<dbReference type="AlphaFoldDB" id="A0A6J6FJR6"/>
<dbReference type="GO" id="GO:0005829">
    <property type="term" value="C:cytosol"/>
    <property type="evidence" value="ECO:0007669"/>
    <property type="project" value="TreeGrafter"/>
</dbReference>
<dbReference type="InterPro" id="IPR023214">
    <property type="entry name" value="HAD_sf"/>
</dbReference>
<dbReference type="CDD" id="cd07516">
    <property type="entry name" value="HAD_Pase"/>
    <property type="match status" value="1"/>
</dbReference>
<dbReference type="Gene3D" id="3.30.1240.10">
    <property type="match status" value="1"/>
</dbReference>
<name>A0A6J6FJR6_9ZZZZ</name>
<dbReference type="InterPro" id="IPR006379">
    <property type="entry name" value="HAD-SF_hydro_IIB"/>
</dbReference>
<dbReference type="PANTHER" id="PTHR10000:SF8">
    <property type="entry name" value="HAD SUPERFAMILY HYDROLASE-LIKE, TYPE 3"/>
    <property type="match status" value="1"/>
</dbReference>
<reference evidence="1" key="1">
    <citation type="submission" date="2020-05" db="EMBL/GenBank/DDBJ databases">
        <authorList>
            <person name="Chiriac C."/>
            <person name="Salcher M."/>
            <person name="Ghai R."/>
            <person name="Kavagutti S V."/>
        </authorList>
    </citation>
    <scope>NUCLEOTIDE SEQUENCE</scope>
</reference>
<dbReference type="GO" id="GO:0016791">
    <property type="term" value="F:phosphatase activity"/>
    <property type="evidence" value="ECO:0007669"/>
    <property type="project" value="TreeGrafter"/>
</dbReference>
<dbReference type="NCBIfam" id="TIGR01484">
    <property type="entry name" value="HAD-SF-IIB"/>
    <property type="match status" value="1"/>
</dbReference>
<dbReference type="InterPro" id="IPR036412">
    <property type="entry name" value="HAD-like_sf"/>
</dbReference>
<dbReference type="SUPFAM" id="SSF56784">
    <property type="entry name" value="HAD-like"/>
    <property type="match status" value="1"/>
</dbReference>
<accession>A0A6J6FJR6</accession>
<dbReference type="GO" id="GO:0000287">
    <property type="term" value="F:magnesium ion binding"/>
    <property type="evidence" value="ECO:0007669"/>
    <property type="project" value="TreeGrafter"/>
</dbReference>